<dbReference type="EMBL" id="CAJFDI010000004">
    <property type="protein sequence ID" value="CAD5227523.1"/>
    <property type="molecule type" value="Genomic_DNA"/>
</dbReference>
<feature type="region of interest" description="Disordered" evidence="3">
    <location>
        <begin position="3027"/>
        <end position="3065"/>
    </location>
</feature>
<dbReference type="Proteomes" id="UP000582659">
    <property type="component" value="Unassembled WGS sequence"/>
</dbReference>
<feature type="region of interest" description="Disordered" evidence="3">
    <location>
        <begin position="940"/>
        <end position="969"/>
    </location>
</feature>
<feature type="region of interest" description="Disordered" evidence="3">
    <location>
        <begin position="1521"/>
        <end position="1540"/>
    </location>
</feature>
<dbReference type="InterPro" id="IPR043129">
    <property type="entry name" value="ATPase_NBD"/>
</dbReference>
<feature type="coiled-coil region" evidence="2">
    <location>
        <begin position="31"/>
        <end position="58"/>
    </location>
</feature>
<dbReference type="Proteomes" id="UP000659654">
    <property type="component" value="Unassembled WGS sequence"/>
</dbReference>
<dbReference type="InterPro" id="IPR004000">
    <property type="entry name" value="Actin"/>
</dbReference>
<evidence type="ECO:0000256" key="1">
    <source>
        <dbReference type="RuleBase" id="RU000487"/>
    </source>
</evidence>
<dbReference type="CDD" id="cd10169">
    <property type="entry name" value="ASKHA_NBD_actin-like"/>
    <property type="match status" value="1"/>
</dbReference>
<dbReference type="SMR" id="A0A1I7S595"/>
<protein>
    <submittedName>
        <fullName evidence="4">(pine wood nematode) hypothetical protein</fullName>
    </submittedName>
</protein>
<dbReference type="PANTHER" id="PTHR11937">
    <property type="entry name" value="ACTIN"/>
    <property type="match status" value="1"/>
</dbReference>
<feature type="compositionally biased region" description="Acidic residues" evidence="3">
    <location>
        <begin position="567"/>
        <end position="582"/>
    </location>
</feature>
<evidence type="ECO:0000313" key="4">
    <source>
        <dbReference type="EMBL" id="CAD5227523.1"/>
    </source>
</evidence>
<dbReference type="EMBL" id="CAJFCV020000004">
    <property type="protein sequence ID" value="CAG9117837.1"/>
    <property type="molecule type" value="Genomic_DNA"/>
</dbReference>
<proteinExistence type="inferred from homology"/>
<evidence type="ECO:0000313" key="7">
    <source>
        <dbReference type="WBParaSite" id="BXY_0818000.1"/>
    </source>
</evidence>
<keyword evidence="6" id="KW-1185">Reference proteome</keyword>
<feature type="region of interest" description="Disordered" evidence="3">
    <location>
        <begin position="3112"/>
        <end position="3135"/>
    </location>
</feature>
<dbReference type="Gene3D" id="3.30.420.40">
    <property type="match status" value="2"/>
</dbReference>
<name>A0A1I7S595_BURXY</name>
<gene>
    <name evidence="4" type="ORF">BXYJ_LOCUS9992</name>
</gene>
<dbReference type="SUPFAM" id="SSF53067">
    <property type="entry name" value="Actin-like ATPase domain"/>
    <property type="match status" value="2"/>
</dbReference>
<feature type="compositionally biased region" description="Polar residues" evidence="3">
    <location>
        <begin position="468"/>
        <end position="491"/>
    </location>
</feature>
<dbReference type="OrthoDB" id="337660at2759"/>
<dbReference type="WBParaSite" id="BXY_0818000.1">
    <property type="protein sequence ID" value="BXY_0818000.1"/>
    <property type="gene ID" value="BXY_0818000"/>
</dbReference>
<organism evidence="5 7">
    <name type="scientific">Bursaphelenchus xylophilus</name>
    <name type="common">Pinewood nematode worm</name>
    <name type="synonym">Aphelenchoides xylophilus</name>
    <dbReference type="NCBI Taxonomy" id="6326"/>
    <lineage>
        <taxon>Eukaryota</taxon>
        <taxon>Metazoa</taxon>
        <taxon>Ecdysozoa</taxon>
        <taxon>Nematoda</taxon>
        <taxon>Chromadorea</taxon>
        <taxon>Rhabditida</taxon>
        <taxon>Tylenchina</taxon>
        <taxon>Tylenchomorpha</taxon>
        <taxon>Aphelenchoidea</taxon>
        <taxon>Aphelenchoididae</taxon>
        <taxon>Bursaphelenchus</taxon>
    </lineage>
</organism>
<sequence>MARPIDDPDERKFQEFVEAAGDSTMEASSVVKSLDDRIRALKADCKDTEQLLELARDAEERNWLIYRLQRQRLLYARYNVRKVGVLKKLAQSGKLHLPSEELKVSSAMDLTTDQERLIEAHLQEQAASQKPSSSTDTTGHRQSWNEYFQALAHRLYGAAPEFDSTIQICDSVVPARRFYRDAFADHLQPQSFDDETDQTVTSHETIVFGNAVNGASADAIVERRDRFRDKREVNDDHIRYIHEHIRSYRLETVLNRDQDAQISADLKELFEKDPDLFKKYYDLDEFEEREKRRRVEEDRLRKYKEGLEESRTRYQDYYLSGDSRGYQRATIHHEKGLDQIGIGQEIEKIGHVGQEIGHSGHRIGGIGQEIGHRDDKYSQEVHEIGQEITRSTKIGEIGQDLRHPADQVQYSDSSISQDTLHYQEELGHSHYDSTSHHRREVSKDSITSVTDSISLKFTDSYGSDEDSGTLQYSSGGTTPMPTLEEQVQQAPSPEPDVTTVTEVGKRRFDVEVEETISKVVRKKKAQIVEEDTDYSYLDDIEEESETSVKTPVFVGEPSGTGEIGQEIGDDGSIDDNGQEIESSEQIGQKIEHENIGQHIEVSTDIGQGASIESGRLLLKDKEWRSHPFDEYVHIRPSTSHYHDIEQVRRETRSRTSDIGQQIGQETGEIGQEIERVQIEIEHSEHYGHQHQQHEFERGHTHEHNHGIGQEIGHKVGDIGQEIERVVHESHHHERAEIGHEIGQKIGDIGQEIDQSHHGEIGQQIDYHVHYLYYHELEFVPLIITLDRYPREWYYEELDERSVVESGRTRYEIEIEETLEKAKRRITRELTQEPPEEEDEEEIGKSGVVNRRTSSLYHLMNRSTDMATIPFHTKKPIQWSYDEIGVGQEIEQSHVGQKIGDIGQEIGHGARVGSQSDIGEEISQHEETYSEVDQIHYHEERETHYQEERDFESERRSSEDFDESPHGDIGQEIGHRVEEIGQQIEQRSIEFEHEERVGHQHQKHEFEREHTHEHDYGIGQEIEHTHLEIGQEIEHQRLEFGEEIRYGEIGQPILNREKIGQRISEPVSTDIGQEIKTGSEDLEQYLEHEVEVGQGAKIGRAEVKESRRSIGDVLSPVGGSANIEYRQRRSPIYTPVYLLDILEPQVELEQSIYEPIPDVPTTPIGQEIEKIEQEIQQKEIGQEIEPVGGELPERKRHPSRHSIGQRIEYFEKIGQEIEKPVEKPRKSIDIGQEISTRLPEVKPISHVEHGRLLLRDDEWITSPIDWHIHQRPSTSHYDNIDDVRRTSELEIGQRIGHQHYHEHDTIEFEPKPTAAPRTPRSSSIGQEILIPSKIEERIERQVERLEEIKIGQEIEHEPVIEHDPRYTETPIGQRIEHEEHVYEEIGQRIERRTEDVDYHGHIGQKIERLEHEPLYHGEHEGHQHQKHELARELERHGEIGQEIDHRHIEIGQEVGHQHGKTSHKHEEIGQEILVPKDEPIHYHEHTTIIYEGHRPIVPKYPSETGQEIEHRHTEIGQEIERSHRQELPQIKPPSPELPTRYSEHTTIKWEGQRRDYDLKQRDDYGIGQKIEEPREIPIYDDVPVEREWREVGQKIEEGGEIGQKIEKVEELQRQREFEWTWIEREKRYRPIPRYPDSEIGQKIREDHGIGQKIEEPREIGQKIDKIEVVHRHHELEWSQYENQRGYLPIPTYQDRGIGQRIEEPREIPIYEVPPTGSQYDIGQKLEKIEVLHRYRDIEWEIYDSQRGYQPIPRYYDGGIGQRIEEPREIPVYEVPPTEIGQSIEKMEISEDRLHYHEHETAKWEGQRIDVPTYPVGQRIERHAEHEEHQRHYDFPPIRPITPVEVAELRYHEHTTIKWDGEHQKFDETEDYGIGQRIEEPERLEERRQSREIGQKIEPLPRTVPIYEVPPTSDIGQEIEKVENLRYHEHITINYEGERRDIPRHPSLSIGQEIEHSHGEIGQKIDKVPIYDFPPLEPLSPVKHAETRYHEHQTTKWKSERTHYEYPPEDLEHVRRDNSEYEVPPSHGEIGQEIGHRHEHTEEIYEEIYDPSDPRGYGRRIHHEEHEGHQHQVHELARGRRDIDHEYVEHHGEVPEYREVGQEIEKEVEEVRYREIGQKIKVEERYGRIGEDVEPPKPVIVEKIHYEHDLPIIPFEPTHDLLPSTSKEVLLPDQPYEDVPQASEADTIRRESHLSLRDDQDAPVLLWRSREFRASFLEIDPSAQRDLVIEDRKRGILTDPVKRKAESSVIRRRTTIREDYGPPKHYTHHFQYADVHELKRSSDELGYSSSTLSSSKNVKEVYDVVLYRSLEMIYVPLVIEYTRYDEGLQNAPEEAQLPIGQEIEREYSDPIGQKVDLERQIDDFGEKIVLYDLLRPLKDIEFEFIDKSEYREIYHRIHYTYSYYIEDSDEIERRHRRTRSSVIYDDVPVETEHQSREIGGEIYDTVPVEQEDLNKRSEVGSGATFEPIYYHEPLGERLTDSLPDEILMRSREFSEISYHPEIEIQEKTIEFGPESSSSGKSEKILHVDVEKTDSSSSQALSPDIGQQIEYDYPPDVEFDHRFLYYNSGLEYLPWDGERRHVVYHWQQVPEGEYEEPIRTRIEEPIYDEVPIDLQRDSRGYYDEVPQGRAEDPLERRDYIDEKFDDFDDDYKQHILKRDEEFGHEFAPYPPIYREIPKEERENLPERIIEDLYTEIGQKIKREDSKVDEILVKQPELAKEPIESYVPQDYERSQEVEEVEYVRRGHWYERQKTLSLTDSQVGQGAKIEERIYDEVYEERRKDLEHTIPIGQELKSRYERKSTSEYSEIPRIPARKPIDPMYIETGSDIEGEPFPARVVPSTGVQTVKPVLIPRPKRGSSASTSTSIQTDPRHYYQIPRPKLKKSHTLFQGRVHEVVRIKGENYKVYDDKYSEFYKVDRDSFRQRKFFKNFEAEDRFLDEYLRHQRWQIPAYLLPVTQKKGFPLEPSKVNKITVGVLLKTKGKNISAPSGLDRLHIREELWHQEGKEGQGIAQKIGGIGQKIGQNISEVRAGGSYDSRGYSEVQRAYDEPPRARRPSRRSNEGELYQSPAFKKAKDNADEFTYGSIHRNLGKDVATRLQTYDQVYERIYDQVPLIEEENRQKIPPSPPPSIEGKRQRHYSRKEYVEPKPITPEQDYDEAYDVRQSLRHVRSSEKLPPRDEDFEVPFSQVLLRHVAENGSVRRKRRLASFKRRDPYVRRPSEPDFTFGLHFGSHPFLIYLARQPFIRGHFYRRMAELRDELPIGNGKGPNSEALENTVDTEQSALWNPAELLRRQYHVDYNPLVEHRLAYDTMEGHMEFPNDENTEVPEIEKPWRPLYCRIRDGRFAWFASHCADEHPISDVLLTDTKITANKEDWTFRIQGGKENVNVLVKAPSNVFEKWRQVLLSQSQTELIDAYVQPAKPVVPHYQKKVLLLEIGAASVRAGVLTNKPSLPQCFFPAIALVTNDNQIIVGNEALAPENRRKGRLERPMDVADGAGIERYNFNSRIVDAAVRKVLEDLKIKAGEYKILLSISQDVPTTYASQLLHLLLEALHFQAATIARQPSLILYSYDVTTGVVVDIGETLHIVPVIDEYIVDSAIVSLPFGAQQIRNALKRRLQNSANGAGIGFHSPVEHIVLQEVVRQVCYVDSESTGDKKGPITVDLSALKLGEGFPTQIQVDEERHLVAEGLFNPKKWGIETKGIHHLIHEVIQQSPIDSRRTLYRNIYLAGGVSLLPGLAERLEQELSKIAPSSIFVQVHGSPWRYHAAYLGAQVIASSHQFDSCCADKDNINEYIRQLEAEIS</sequence>
<evidence type="ECO:0000313" key="5">
    <source>
        <dbReference type="Proteomes" id="UP000095284"/>
    </source>
</evidence>
<dbReference type="Pfam" id="PF00022">
    <property type="entry name" value="Actin"/>
    <property type="match status" value="1"/>
</dbReference>
<feature type="compositionally biased region" description="Basic and acidic residues" evidence="3">
    <location>
        <begin position="940"/>
        <end position="965"/>
    </location>
</feature>
<dbReference type="Proteomes" id="UP000095284">
    <property type="component" value="Unplaced"/>
</dbReference>
<accession>A0A1I7S595</accession>
<dbReference type="SMART" id="SM00268">
    <property type="entry name" value="ACTIN"/>
    <property type="match status" value="1"/>
</dbReference>
<feature type="region of interest" description="Disordered" evidence="3">
    <location>
        <begin position="551"/>
        <end position="584"/>
    </location>
</feature>
<dbReference type="Gene3D" id="3.90.640.10">
    <property type="entry name" value="Actin, Chain A, domain 4"/>
    <property type="match status" value="1"/>
</dbReference>
<feature type="region of interest" description="Disordered" evidence="3">
    <location>
        <begin position="458"/>
        <end position="498"/>
    </location>
</feature>
<reference evidence="4" key="2">
    <citation type="submission" date="2020-09" db="EMBL/GenBank/DDBJ databases">
        <authorList>
            <person name="Kikuchi T."/>
        </authorList>
    </citation>
    <scope>NUCLEOTIDE SEQUENCE</scope>
    <source>
        <strain evidence="4">Ka4C1</strain>
    </source>
</reference>
<evidence type="ECO:0000313" key="6">
    <source>
        <dbReference type="Proteomes" id="UP000659654"/>
    </source>
</evidence>
<evidence type="ECO:0000256" key="2">
    <source>
        <dbReference type="SAM" id="Coils"/>
    </source>
</evidence>
<evidence type="ECO:0000256" key="3">
    <source>
        <dbReference type="SAM" id="MobiDB-lite"/>
    </source>
</evidence>
<comment type="similarity">
    <text evidence="1">Belongs to the actin family.</text>
</comment>
<reference evidence="7" key="1">
    <citation type="submission" date="2016-11" db="UniProtKB">
        <authorList>
            <consortium name="WormBaseParasite"/>
        </authorList>
    </citation>
    <scope>IDENTIFICATION</scope>
</reference>
<keyword evidence="2" id="KW-0175">Coiled coil</keyword>